<protein>
    <submittedName>
        <fullName evidence="1">Molybdopterin synthase sulfur carrier subunit</fullName>
    </submittedName>
</protein>
<dbReference type="Proteomes" id="UP000294881">
    <property type="component" value="Unassembled WGS sequence"/>
</dbReference>
<dbReference type="SUPFAM" id="SSF54285">
    <property type="entry name" value="MoaD/ThiS"/>
    <property type="match status" value="1"/>
</dbReference>
<dbReference type="RefSeq" id="WP_165909975.1">
    <property type="nucleotide sequence ID" value="NZ_JBHUNN010000001.1"/>
</dbReference>
<sequence length="84" mass="9022">MAIQSILFFGYLGDLLGRSRDFDVSDDPVTVRDMRRLLASAGDDVAAAVLNPCVRACVDGMIVRDDAPVRRGQEIAFIPPLSGG</sequence>
<dbReference type="Gene3D" id="3.10.20.30">
    <property type="match status" value="1"/>
</dbReference>
<proteinExistence type="predicted"/>
<evidence type="ECO:0000313" key="2">
    <source>
        <dbReference type="Proteomes" id="UP000294881"/>
    </source>
</evidence>
<gene>
    <name evidence="1" type="ORF">EV666_108147</name>
</gene>
<evidence type="ECO:0000313" key="1">
    <source>
        <dbReference type="EMBL" id="TCO12824.1"/>
    </source>
</evidence>
<dbReference type="EMBL" id="SLWL01000008">
    <property type="protein sequence ID" value="TCO12824.1"/>
    <property type="molecule type" value="Genomic_DNA"/>
</dbReference>
<comment type="caution">
    <text evidence="1">The sequence shown here is derived from an EMBL/GenBank/DDBJ whole genome shotgun (WGS) entry which is preliminary data.</text>
</comment>
<dbReference type="InterPro" id="IPR012675">
    <property type="entry name" value="Beta-grasp_dom_sf"/>
</dbReference>
<dbReference type="InterPro" id="IPR016155">
    <property type="entry name" value="Mopterin_synth/thiamin_S_b"/>
</dbReference>
<name>A0A4R2GRR8_9HYPH</name>
<organism evidence="1 2">
    <name type="scientific">Camelimonas lactis</name>
    <dbReference type="NCBI Taxonomy" id="659006"/>
    <lineage>
        <taxon>Bacteria</taxon>
        <taxon>Pseudomonadati</taxon>
        <taxon>Pseudomonadota</taxon>
        <taxon>Alphaproteobacteria</taxon>
        <taxon>Hyphomicrobiales</taxon>
        <taxon>Chelatococcaceae</taxon>
        <taxon>Camelimonas</taxon>
    </lineage>
</organism>
<keyword evidence="2" id="KW-1185">Reference proteome</keyword>
<dbReference type="Pfam" id="PF02597">
    <property type="entry name" value="ThiS"/>
    <property type="match status" value="1"/>
</dbReference>
<dbReference type="AlphaFoldDB" id="A0A4R2GRR8"/>
<dbReference type="InterPro" id="IPR003749">
    <property type="entry name" value="ThiS/MoaD-like"/>
</dbReference>
<reference evidence="1 2" key="1">
    <citation type="submission" date="2019-03" db="EMBL/GenBank/DDBJ databases">
        <title>Genomic Encyclopedia of Type Strains, Phase IV (KMG-IV): sequencing the most valuable type-strain genomes for metagenomic binning, comparative biology and taxonomic classification.</title>
        <authorList>
            <person name="Goeker M."/>
        </authorList>
    </citation>
    <scope>NUCLEOTIDE SEQUENCE [LARGE SCALE GENOMIC DNA]</scope>
    <source>
        <strain evidence="1 2">DSM 22958</strain>
    </source>
</reference>
<accession>A0A4R2GRR8</accession>